<name>A0A2P4YR89_9STRA</name>
<reference evidence="2 3" key="1">
    <citation type="journal article" date="2017" name="Genome Biol. Evol.">
        <title>Phytophthora megakarya and P. palmivora, closely related causal agents of cacao black pod rot, underwent increases in genome sizes and gene numbers by different mechanisms.</title>
        <authorList>
            <person name="Ali S.S."/>
            <person name="Shao J."/>
            <person name="Lary D.J."/>
            <person name="Kronmiller B."/>
            <person name="Shen D."/>
            <person name="Strem M.D."/>
            <person name="Amoako-Attah I."/>
            <person name="Akrofi A.Y."/>
            <person name="Begoude B.A."/>
            <person name="Ten Hoopen G.M."/>
            <person name="Coulibaly K."/>
            <person name="Kebe B.I."/>
            <person name="Melnick R.L."/>
            <person name="Guiltinan M.J."/>
            <person name="Tyler B.M."/>
            <person name="Meinhardt L.W."/>
            <person name="Bailey B.A."/>
        </authorList>
    </citation>
    <scope>NUCLEOTIDE SEQUENCE [LARGE SCALE GENOMIC DNA]</scope>
    <source>
        <strain evidence="3">sbr112.9</strain>
    </source>
</reference>
<sequence>MKQMVDTLSIMSLSKPVHKIWQEVSSKFYPNDGCRNCLVPSEIVCDFEHALIEATQMQFENALVIDCLFHWKQAIRRRMTKRHNIPEDEVGIAMTKGVLDMLTAIDPELVPDKGIKWVKREIRMRCAATGISYPHPKWKAFWSYFRATWLEHYNSKEWNLYGVQNKLVARTNNLLERFHRELNRAFSPHPSIVTFVSTIRQISQDYVAKLADIATGRRNRGTTTNAKVRKKNSKRKGKNKQKQNKGRDIHDASSDEFEVPSPVDVQQSEGLSESESEEDAPPLEE</sequence>
<dbReference type="EMBL" id="NCKW01000542">
    <property type="protein sequence ID" value="POM80318.1"/>
    <property type="molecule type" value="Genomic_DNA"/>
</dbReference>
<protein>
    <recommendedName>
        <fullName evidence="4">MULE transposase domain-containing protein</fullName>
    </recommendedName>
</protein>
<feature type="compositionally biased region" description="Basic residues" evidence="1">
    <location>
        <begin position="227"/>
        <end position="244"/>
    </location>
</feature>
<accession>A0A2P4YR89</accession>
<organism evidence="2 3">
    <name type="scientific">Phytophthora palmivora</name>
    <dbReference type="NCBI Taxonomy" id="4796"/>
    <lineage>
        <taxon>Eukaryota</taxon>
        <taxon>Sar</taxon>
        <taxon>Stramenopiles</taxon>
        <taxon>Oomycota</taxon>
        <taxon>Peronosporomycetes</taxon>
        <taxon>Peronosporales</taxon>
        <taxon>Peronosporaceae</taxon>
        <taxon>Phytophthora</taxon>
    </lineage>
</organism>
<dbReference type="AlphaFoldDB" id="A0A2P4YR89"/>
<evidence type="ECO:0000313" key="2">
    <source>
        <dbReference type="EMBL" id="POM80318.1"/>
    </source>
</evidence>
<feature type="compositionally biased region" description="Acidic residues" evidence="1">
    <location>
        <begin position="272"/>
        <end position="285"/>
    </location>
</feature>
<evidence type="ECO:0000313" key="3">
    <source>
        <dbReference type="Proteomes" id="UP000237271"/>
    </source>
</evidence>
<keyword evidence="3" id="KW-1185">Reference proteome</keyword>
<evidence type="ECO:0000256" key="1">
    <source>
        <dbReference type="SAM" id="MobiDB-lite"/>
    </source>
</evidence>
<feature type="region of interest" description="Disordered" evidence="1">
    <location>
        <begin position="218"/>
        <end position="285"/>
    </location>
</feature>
<evidence type="ECO:0008006" key="4">
    <source>
        <dbReference type="Google" id="ProtNLM"/>
    </source>
</evidence>
<comment type="caution">
    <text evidence="2">The sequence shown here is derived from an EMBL/GenBank/DDBJ whole genome shotgun (WGS) entry which is preliminary data.</text>
</comment>
<dbReference type="Proteomes" id="UP000237271">
    <property type="component" value="Unassembled WGS sequence"/>
</dbReference>
<proteinExistence type="predicted"/>
<gene>
    <name evidence="2" type="ORF">PHPALM_1860</name>
</gene>
<dbReference type="OrthoDB" id="116650at2759"/>